<comment type="caution">
    <text evidence="4">The sequence shown here is derived from an EMBL/GenBank/DDBJ whole genome shotgun (WGS) entry which is preliminary data.</text>
</comment>
<dbReference type="InterPro" id="IPR051122">
    <property type="entry name" value="SDR_DHRS6-like"/>
</dbReference>
<dbReference type="CDD" id="cd05233">
    <property type="entry name" value="SDR_c"/>
    <property type="match status" value="1"/>
</dbReference>
<dbReference type="InterPro" id="IPR002347">
    <property type="entry name" value="SDR_fam"/>
</dbReference>
<evidence type="ECO:0000256" key="2">
    <source>
        <dbReference type="ARBA" id="ARBA00023002"/>
    </source>
</evidence>
<keyword evidence="5" id="KW-1185">Reference proteome</keyword>
<dbReference type="Pfam" id="PF13561">
    <property type="entry name" value="adh_short_C2"/>
    <property type="match status" value="1"/>
</dbReference>
<feature type="domain" description="Ketoreductase" evidence="3">
    <location>
        <begin position="7"/>
        <end position="186"/>
    </location>
</feature>
<evidence type="ECO:0000256" key="1">
    <source>
        <dbReference type="ARBA" id="ARBA00006484"/>
    </source>
</evidence>
<dbReference type="Gene3D" id="3.40.50.720">
    <property type="entry name" value="NAD(P)-binding Rossmann-like Domain"/>
    <property type="match status" value="1"/>
</dbReference>
<dbReference type="InterPro" id="IPR057326">
    <property type="entry name" value="KR_dom"/>
</dbReference>
<dbReference type="SMART" id="SM00822">
    <property type="entry name" value="PKS_KR"/>
    <property type="match status" value="1"/>
</dbReference>
<evidence type="ECO:0000313" key="5">
    <source>
        <dbReference type="Proteomes" id="UP001241603"/>
    </source>
</evidence>
<keyword evidence="2" id="KW-0560">Oxidoreductase</keyword>
<dbReference type="RefSeq" id="WP_266347309.1">
    <property type="nucleotide sequence ID" value="NZ_JAPKNG010000001.1"/>
</dbReference>
<reference evidence="4 5" key="1">
    <citation type="submission" date="2023-07" db="EMBL/GenBank/DDBJ databases">
        <title>Genomic Encyclopedia of Type Strains, Phase IV (KMG-IV): sequencing the most valuable type-strain genomes for metagenomic binning, comparative biology and taxonomic classification.</title>
        <authorList>
            <person name="Goeker M."/>
        </authorList>
    </citation>
    <scope>NUCLEOTIDE SEQUENCE [LARGE SCALE GENOMIC DNA]</scope>
    <source>
        <strain evidence="4 5">B6-8</strain>
    </source>
</reference>
<organism evidence="4 5">
    <name type="scientific">Kaistia dalseonensis</name>
    <dbReference type="NCBI Taxonomy" id="410840"/>
    <lineage>
        <taxon>Bacteria</taxon>
        <taxon>Pseudomonadati</taxon>
        <taxon>Pseudomonadota</taxon>
        <taxon>Alphaproteobacteria</taxon>
        <taxon>Hyphomicrobiales</taxon>
        <taxon>Kaistiaceae</taxon>
        <taxon>Kaistia</taxon>
    </lineage>
</organism>
<accession>A0ABU0H4F0</accession>
<dbReference type="PANTHER" id="PTHR43477:SF1">
    <property type="entry name" value="DIHYDROANTICAPSIN 7-DEHYDROGENASE"/>
    <property type="match status" value="1"/>
</dbReference>
<gene>
    <name evidence="4" type="ORF">QO014_000764</name>
</gene>
<dbReference type="InterPro" id="IPR020904">
    <property type="entry name" value="Sc_DH/Rdtase_CS"/>
</dbReference>
<dbReference type="SUPFAM" id="SSF51735">
    <property type="entry name" value="NAD(P)-binding Rossmann-fold domains"/>
    <property type="match status" value="1"/>
</dbReference>
<evidence type="ECO:0000313" key="4">
    <source>
        <dbReference type="EMBL" id="MDQ0436394.1"/>
    </source>
</evidence>
<dbReference type="NCBIfam" id="NF005075">
    <property type="entry name" value="PRK06500.1"/>
    <property type="match status" value="1"/>
</dbReference>
<dbReference type="PROSITE" id="PS00061">
    <property type="entry name" value="ADH_SHORT"/>
    <property type="match status" value="1"/>
</dbReference>
<dbReference type="EMBL" id="JAUSVO010000001">
    <property type="protein sequence ID" value="MDQ0436394.1"/>
    <property type="molecule type" value="Genomic_DNA"/>
</dbReference>
<dbReference type="PANTHER" id="PTHR43477">
    <property type="entry name" value="DIHYDROANTICAPSIN 7-DEHYDROGENASE"/>
    <property type="match status" value="1"/>
</dbReference>
<comment type="similarity">
    <text evidence="1">Belongs to the short-chain dehydrogenases/reductases (SDR) family.</text>
</comment>
<sequence length="249" mass="25296">MGRLQGKTALITGGTSGIGLVTAQRFIEEGARVAVTGVSQKGIDAAHAAFGPEVTIIQADAGDVGAQREIAAKVGAAFGKLDIAFLNAGVADLRPIEGWDEAGFDRSIAVDLKGPYFLVQALLPILNNPASLVLSGSINAHLGMPATSVYSAAKAGMVSLARTFSGELIGRGIRANVVSPGPIDTPLNGKLGLDKEASEARAKAVVALVPAGRFGQAVEVANAVVFLASDEARFIVGSELIIDGGLGIL</sequence>
<dbReference type="InterPro" id="IPR036291">
    <property type="entry name" value="NAD(P)-bd_dom_sf"/>
</dbReference>
<name>A0ABU0H4F0_9HYPH</name>
<evidence type="ECO:0000259" key="3">
    <source>
        <dbReference type="SMART" id="SM00822"/>
    </source>
</evidence>
<dbReference type="PRINTS" id="PR00081">
    <property type="entry name" value="GDHRDH"/>
</dbReference>
<dbReference type="Proteomes" id="UP001241603">
    <property type="component" value="Unassembled WGS sequence"/>
</dbReference>
<protein>
    <submittedName>
        <fullName evidence="4">NAD(P)-dependent dehydrogenase (Short-subunit alcohol dehydrogenase family)</fullName>
    </submittedName>
</protein>
<proteinExistence type="inferred from homology"/>